<proteinExistence type="inferred from homology"/>
<dbReference type="Pfam" id="PF00437">
    <property type="entry name" value="T2SSE"/>
    <property type="match status" value="1"/>
</dbReference>
<protein>
    <recommendedName>
        <fullName evidence="3">Bacterial type II secretion system protein E domain-containing protein</fullName>
    </recommendedName>
</protein>
<comment type="similarity">
    <text evidence="1">Belongs to the GSP E family.</text>
</comment>
<dbReference type="InterPro" id="IPR027417">
    <property type="entry name" value="P-loop_NTPase"/>
</dbReference>
<dbReference type="Proteomes" id="UP001157125">
    <property type="component" value="Unassembled WGS sequence"/>
</dbReference>
<evidence type="ECO:0000256" key="1">
    <source>
        <dbReference type="ARBA" id="ARBA00006611"/>
    </source>
</evidence>
<evidence type="ECO:0000313" key="4">
    <source>
        <dbReference type="EMBL" id="GMA33819.1"/>
    </source>
</evidence>
<dbReference type="InterPro" id="IPR050921">
    <property type="entry name" value="T4SS_GSP_E_ATPase"/>
</dbReference>
<dbReference type="PANTHER" id="PTHR30486">
    <property type="entry name" value="TWITCHING MOTILITY PROTEIN PILT"/>
    <property type="match status" value="1"/>
</dbReference>
<dbReference type="Gene3D" id="3.40.50.300">
    <property type="entry name" value="P-loop containing nucleotide triphosphate hydrolases"/>
    <property type="match status" value="1"/>
</dbReference>
<sequence>MMGQQSAPAQPSAPAGQQRPAGAQAQRPAASAPVGGSRLGMGQEKQEGDFDLQSALRAMLAAKASDLHITSGAAPMIRVDGGLKAVEGFDRLTPEGIQKAIFGIITQKQRESFDEHLELDFSYSLIGEARFRVNIYRQRNAVGAAFRVIPYEIKALEALGVPEAVSKFAYLPRGLVLVTGPTGSGKSTTLASLVDLANRSRSGHIMTVEDPIEFLHRHKRSLVNQREVGTDTKSFANALKHVLRQDPDVILIGEAP</sequence>
<reference evidence="5" key="1">
    <citation type="journal article" date="2019" name="Int. J. Syst. Evol. Microbiol.">
        <title>The Global Catalogue of Microorganisms (GCM) 10K type strain sequencing project: providing services to taxonomists for standard genome sequencing and annotation.</title>
        <authorList>
            <consortium name="The Broad Institute Genomics Platform"/>
            <consortium name="The Broad Institute Genome Sequencing Center for Infectious Disease"/>
            <person name="Wu L."/>
            <person name="Ma J."/>
        </authorList>
    </citation>
    <scope>NUCLEOTIDE SEQUENCE [LARGE SCALE GENOMIC DNA]</scope>
    <source>
        <strain evidence="5">NBRC 112299</strain>
    </source>
</reference>
<comment type="caution">
    <text evidence="4">The sequence shown here is derived from an EMBL/GenBank/DDBJ whole genome shotgun (WGS) entry which is preliminary data.</text>
</comment>
<accession>A0ABQ6I7M4</accession>
<dbReference type="Gene3D" id="3.30.450.90">
    <property type="match status" value="1"/>
</dbReference>
<name>A0ABQ6I7M4_9MICO</name>
<organism evidence="4 5">
    <name type="scientific">Demequina litorisediminis</name>
    <dbReference type="NCBI Taxonomy" id="1849022"/>
    <lineage>
        <taxon>Bacteria</taxon>
        <taxon>Bacillati</taxon>
        <taxon>Actinomycetota</taxon>
        <taxon>Actinomycetes</taxon>
        <taxon>Micrococcales</taxon>
        <taxon>Demequinaceae</taxon>
        <taxon>Demequina</taxon>
    </lineage>
</organism>
<dbReference type="EMBL" id="BSUN01000001">
    <property type="protein sequence ID" value="GMA33819.1"/>
    <property type="molecule type" value="Genomic_DNA"/>
</dbReference>
<feature type="region of interest" description="Disordered" evidence="2">
    <location>
        <begin position="1"/>
        <end position="46"/>
    </location>
</feature>
<evidence type="ECO:0000259" key="3">
    <source>
        <dbReference type="Pfam" id="PF00437"/>
    </source>
</evidence>
<dbReference type="InterPro" id="IPR001482">
    <property type="entry name" value="T2SS/T4SS_dom"/>
</dbReference>
<dbReference type="SUPFAM" id="SSF52540">
    <property type="entry name" value="P-loop containing nucleoside triphosphate hydrolases"/>
    <property type="match status" value="1"/>
</dbReference>
<gene>
    <name evidence="4" type="ORF">GCM10025876_00230</name>
</gene>
<keyword evidence="5" id="KW-1185">Reference proteome</keyword>
<feature type="domain" description="Bacterial type II secretion system protein E" evidence="3">
    <location>
        <begin position="156"/>
        <end position="254"/>
    </location>
</feature>
<evidence type="ECO:0000256" key="2">
    <source>
        <dbReference type="SAM" id="MobiDB-lite"/>
    </source>
</evidence>
<feature type="compositionally biased region" description="Low complexity" evidence="2">
    <location>
        <begin position="1"/>
        <end position="33"/>
    </location>
</feature>
<evidence type="ECO:0000313" key="5">
    <source>
        <dbReference type="Proteomes" id="UP001157125"/>
    </source>
</evidence>